<feature type="signal peptide" evidence="1">
    <location>
        <begin position="1"/>
        <end position="16"/>
    </location>
</feature>
<reference evidence="2" key="2">
    <citation type="submission" date="2023-06" db="EMBL/GenBank/DDBJ databases">
        <authorList>
            <consortium name="Lawrence Berkeley National Laboratory"/>
            <person name="Haridas S."/>
            <person name="Hensen N."/>
            <person name="Bonometti L."/>
            <person name="Westerberg I."/>
            <person name="Brannstrom I.O."/>
            <person name="Guillou S."/>
            <person name="Cros-Aarteil S."/>
            <person name="Calhoun S."/>
            <person name="Kuo A."/>
            <person name="Mondo S."/>
            <person name="Pangilinan J."/>
            <person name="Riley R."/>
            <person name="Labutti K."/>
            <person name="Andreopoulos B."/>
            <person name="Lipzen A."/>
            <person name="Chen C."/>
            <person name="Yanf M."/>
            <person name="Daum C."/>
            <person name="Ng V."/>
            <person name="Clum A."/>
            <person name="Steindorff A."/>
            <person name="Ohm R."/>
            <person name="Martin F."/>
            <person name="Silar P."/>
            <person name="Natvig D."/>
            <person name="Lalanne C."/>
            <person name="Gautier V."/>
            <person name="Ament-Velasquez S.L."/>
            <person name="Kruys A."/>
            <person name="Hutchinson M.I."/>
            <person name="Powell A.J."/>
            <person name="Barry K."/>
            <person name="Miller A.N."/>
            <person name="Grigoriev I.V."/>
            <person name="Debuchy R."/>
            <person name="Gladieux P."/>
            <person name="Thoren M.H."/>
            <person name="Johannesson H."/>
        </authorList>
    </citation>
    <scope>NUCLEOTIDE SEQUENCE</scope>
    <source>
        <strain evidence="2">CBS 958.72</strain>
    </source>
</reference>
<accession>A0AAE0K6T8</accession>
<evidence type="ECO:0008006" key="4">
    <source>
        <dbReference type="Google" id="ProtNLM"/>
    </source>
</evidence>
<gene>
    <name evidence="2" type="ORF">B0T24DRAFT_627430</name>
</gene>
<reference evidence="2" key="1">
    <citation type="journal article" date="2023" name="Mol. Phylogenet. Evol.">
        <title>Genome-scale phylogeny and comparative genomics of the fungal order Sordariales.</title>
        <authorList>
            <person name="Hensen N."/>
            <person name="Bonometti L."/>
            <person name="Westerberg I."/>
            <person name="Brannstrom I.O."/>
            <person name="Guillou S."/>
            <person name="Cros-Aarteil S."/>
            <person name="Calhoun S."/>
            <person name="Haridas S."/>
            <person name="Kuo A."/>
            <person name="Mondo S."/>
            <person name="Pangilinan J."/>
            <person name="Riley R."/>
            <person name="LaButti K."/>
            <person name="Andreopoulos B."/>
            <person name="Lipzen A."/>
            <person name="Chen C."/>
            <person name="Yan M."/>
            <person name="Daum C."/>
            <person name="Ng V."/>
            <person name="Clum A."/>
            <person name="Steindorff A."/>
            <person name="Ohm R.A."/>
            <person name="Martin F."/>
            <person name="Silar P."/>
            <person name="Natvig D.O."/>
            <person name="Lalanne C."/>
            <person name="Gautier V."/>
            <person name="Ament-Velasquez S.L."/>
            <person name="Kruys A."/>
            <person name="Hutchinson M.I."/>
            <person name="Powell A.J."/>
            <person name="Barry K."/>
            <person name="Miller A.N."/>
            <person name="Grigoriev I.V."/>
            <person name="Debuchy R."/>
            <person name="Gladieux P."/>
            <person name="Hiltunen Thoren M."/>
            <person name="Johannesson H."/>
        </authorList>
    </citation>
    <scope>NUCLEOTIDE SEQUENCE</scope>
    <source>
        <strain evidence="2">CBS 958.72</strain>
    </source>
</reference>
<sequence>SLAWLMLFICGNGAFFQKPPTSVPLCYAINPPMLSINEKVVYQLSWLYRRNFLFRSKDKVFSCPRYRDREINSGAVVLM</sequence>
<keyword evidence="3" id="KW-1185">Reference proteome</keyword>
<evidence type="ECO:0000313" key="2">
    <source>
        <dbReference type="EMBL" id="KAK3370954.1"/>
    </source>
</evidence>
<dbReference type="AlphaFoldDB" id="A0AAE0K6T8"/>
<dbReference type="EMBL" id="JAULSN010000005">
    <property type="protein sequence ID" value="KAK3370954.1"/>
    <property type="molecule type" value="Genomic_DNA"/>
</dbReference>
<keyword evidence="1" id="KW-0732">Signal</keyword>
<feature type="non-terminal residue" evidence="2">
    <location>
        <position position="79"/>
    </location>
</feature>
<evidence type="ECO:0000313" key="3">
    <source>
        <dbReference type="Proteomes" id="UP001287356"/>
    </source>
</evidence>
<organism evidence="2 3">
    <name type="scientific">Lasiosphaeria ovina</name>
    <dbReference type="NCBI Taxonomy" id="92902"/>
    <lineage>
        <taxon>Eukaryota</taxon>
        <taxon>Fungi</taxon>
        <taxon>Dikarya</taxon>
        <taxon>Ascomycota</taxon>
        <taxon>Pezizomycotina</taxon>
        <taxon>Sordariomycetes</taxon>
        <taxon>Sordariomycetidae</taxon>
        <taxon>Sordariales</taxon>
        <taxon>Lasiosphaeriaceae</taxon>
        <taxon>Lasiosphaeria</taxon>
    </lineage>
</organism>
<proteinExistence type="predicted"/>
<comment type="caution">
    <text evidence="2">The sequence shown here is derived from an EMBL/GenBank/DDBJ whole genome shotgun (WGS) entry which is preliminary data.</text>
</comment>
<name>A0AAE0K6T8_9PEZI</name>
<protein>
    <recommendedName>
        <fullName evidence="4">Secreted protein</fullName>
    </recommendedName>
</protein>
<evidence type="ECO:0000256" key="1">
    <source>
        <dbReference type="SAM" id="SignalP"/>
    </source>
</evidence>
<dbReference type="Proteomes" id="UP001287356">
    <property type="component" value="Unassembled WGS sequence"/>
</dbReference>
<feature type="chain" id="PRO_5042032610" description="Secreted protein" evidence="1">
    <location>
        <begin position="17"/>
        <end position="79"/>
    </location>
</feature>